<evidence type="ECO:0000313" key="2">
    <source>
        <dbReference type="Proteomes" id="UP000034838"/>
    </source>
</evidence>
<reference evidence="1" key="1">
    <citation type="submission" date="2016-10" db="EMBL/GenBank/DDBJ databases">
        <title>Genome sequence of Streptomyces malaysiense MUSC 136.</title>
        <authorList>
            <person name="Lee L.-H."/>
            <person name="Ser H.-L."/>
        </authorList>
    </citation>
    <scope>NUCLEOTIDE SEQUENCE [LARGE SCALE GENOMIC DNA]</scope>
    <source>
        <strain evidence="1">MUSC 136</strain>
    </source>
</reference>
<comment type="caution">
    <text evidence="1">The sequence shown here is derived from an EMBL/GenBank/DDBJ whole genome shotgun (WGS) entry which is preliminary data.</text>
</comment>
<proteinExistence type="predicted"/>
<dbReference type="Proteomes" id="UP000034838">
    <property type="component" value="Unassembled WGS sequence"/>
</dbReference>
<organism evidence="1 2">
    <name type="scientific">Streptomyces malaysiense</name>
    <dbReference type="NCBI Taxonomy" id="1428626"/>
    <lineage>
        <taxon>Bacteria</taxon>
        <taxon>Bacillati</taxon>
        <taxon>Actinomycetota</taxon>
        <taxon>Actinomycetes</taxon>
        <taxon>Kitasatosporales</taxon>
        <taxon>Streptomycetaceae</taxon>
        <taxon>Streptomyces</taxon>
    </lineage>
</organism>
<sequence length="154" mass="16233">MAPAFTDLWSARRCLRAVARNRMIRALPALGGLDQPLAGQDVLAGRFHALAQQRPGMEQDIVGDLHGVLVRGEQPGVDQLVQDGRREPHDAFAGARVRGEEAAVRAAPQIDPALAEGHQLGQQAPEFGAFGSSKASWTASAVATTAPPSRPAAM</sequence>
<evidence type="ECO:0000313" key="1">
    <source>
        <dbReference type="EMBL" id="OIK23399.1"/>
    </source>
</evidence>
<accession>A0A1J4PTV7</accession>
<dbReference type="EMBL" id="LBDA02000107">
    <property type="protein sequence ID" value="OIK23399.1"/>
    <property type="molecule type" value="Genomic_DNA"/>
</dbReference>
<gene>
    <name evidence="1" type="ORF">VT52_032750</name>
</gene>
<dbReference type="AlphaFoldDB" id="A0A1J4PTV7"/>
<name>A0A1J4PTV7_9ACTN</name>
<protein>
    <submittedName>
        <fullName evidence="1">Uncharacterized protein</fullName>
    </submittedName>
</protein>
<keyword evidence="2" id="KW-1185">Reference proteome</keyword>